<dbReference type="SMART" id="SM00490">
    <property type="entry name" value="HELICc"/>
    <property type="match status" value="1"/>
</dbReference>
<evidence type="ECO:0000313" key="4">
    <source>
        <dbReference type="EMBL" id="ADY57829.1"/>
    </source>
</evidence>
<dbReference type="PANTHER" id="PTHR47396">
    <property type="entry name" value="TYPE I RESTRICTION ENZYME ECOKI R PROTEIN"/>
    <property type="match status" value="1"/>
</dbReference>
<evidence type="ECO:0000259" key="3">
    <source>
        <dbReference type="PROSITE" id="PS51194"/>
    </source>
</evidence>
<feature type="domain" description="Helicase C-terminal" evidence="3">
    <location>
        <begin position="228"/>
        <end position="379"/>
    </location>
</feature>
<dbReference type="GO" id="GO:0005524">
    <property type="term" value="F:ATP binding"/>
    <property type="evidence" value="ECO:0007669"/>
    <property type="project" value="InterPro"/>
</dbReference>
<evidence type="ECO:0000259" key="2">
    <source>
        <dbReference type="PROSITE" id="PS51192"/>
    </source>
</evidence>
<dbReference type="Pfam" id="PF04851">
    <property type="entry name" value="ResIII"/>
    <property type="match status" value="1"/>
</dbReference>
<evidence type="ECO:0000313" key="5">
    <source>
        <dbReference type="Proteomes" id="UP000006860"/>
    </source>
</evidence>
<dbReference type="AlphaFoldDB" id="F0SNJ5"/>
<dbReference type="STRING" id="756272.Plabr_0199"/>
<dbReference type="eggNOG" id="COG1061">
    <property type="taxonomic scope" value="Bacteria"/>
</dbReference>
<gene>
    <name evidence="4" type="ordered locus">Plabr_0199</name>
</gene>
<dbReference type="GO" id="GO:0005829">
    <property type="term" value="C:cytosol"/>
    <property type="evidence" value="ECO:0007669"/>
    <property type="project" value="TreeGrafter"/>
</dbReference>
<evidence type="ECO:0000256" key="1">
    <source>
        <dbReference type="SAM" id="MobiDB-lite"/>
    </source>
</evidence>
<sequence>MELRYYQRDAVDAVYAYLRSEDGNPCVVVPTGGGKTPIIATILQDTVKRWGGRALMLAHRKELLEQAADKINRIDPSLDVGVYSAGLKSRDKDNDIILAGIQSVYSKACDLGPFNLILIDEAHLIPPAGEGMFQTFLNDARVVNPKVRIVGLTATPYRMTTGPLCGGGSILSDICYEVGVLELIQNSFLCPLKSKCGYETNTSNLHQRNGEFIASEAEELMLSILKATVDDLLIRTQDRNSVLVFSQGVKHAELIANMLDKSGEVAEVVTGETISRMRQMYLNKFKRGEIKYLVNVDVLTTGFDATNIDAVALMRPTLSPGLYYQMVGRGLRLNDAKENCLVLDYGGNIERHGPIDAIAAPNRSGGMGGNREPGEKDESLKLCRSCQSYVDIGFDECPECGGTFVREFEVKHDETAADTEILSGGEPEREEFEVLDITYTVHVKRSDPDGPHSMKVTYICGIINEYSEWICVEHDGYARQKAESWWAMRSNDPVPESAQHAVDIANGGGIAPVKRIVVETKPGEKFPRIVGWEIEDIPAPMTPEEYERATQWDSTMDDWALPDPEDVPF</sequence>
<dbReference type="EMBL" id="CP002546">
    <property type="protein sequence ID" value="ADY57829.1"/>
    <property type="molecule type" value="Genomic_DNA"/>
</dbReference>
<dbReference type="SMART" id="SM00487">
    <property type="entry name" value="DEXDc"/>
    <property type="match status" value="1"/>
</dbReference>
<proteinExistence type="predicted"/>
<feature type="domain" description="Helicase ATP-binding" evidence="2">
    <location>
        <begin position="16"/>
        <end position="156"/>
    </location>
</feature>
<dbReference type="InterPro" id="IPR027417">
    <property type="entry name" value="P-loop_NTPase"/>
</dbReference>
<dbReference type="SUPFAM" id="SSF52540">
    <property type="entry name" value="P-loop containing nucleoside triphosphate hydrolases"/>
    <property type="match status" value="1"/>
</dbReference>
<feature type="region of interest" description="Disordered" evidence="1">
    <location>
        <begin position="543"/>
        <end position="569"/>
    </location>
</feature>
<reference evidence="5" key="1">
    <citation type="submission" date="2011-02" db="EMBL/GenBank/DDBJ databases">
        <title>The complete genome of Planctomyces brasiliensis DSM 5305.</title>
        <authorList>
            <person name="Lucas S."/>
            <person name="Copeland A."/>
            <person name="Lapidus A."/>
            <person name="Bruce D."/>
            <person name="Goodwin L."/>
            <person name="Pitluck S."/>
            <person name="Kyrpides N."/>
            <person name="Mavromatis K."/>
            <person name="Pagani I."/>
            <person name="Ivanova N."/>
            <person name="Ovchinnikova G."/>
            <person name="Lu M."/>
            <person name="Detter J.C."/>
            <person name="Han C."/>
            <person name="Land M."/>
            <person name="Hauser L."/>
            <person name="Markowitz V."/>
            <person name="Cheng J.-F."/>
            <person name="Hugenholtz P."/>
            <person name="Woyke T."/>
            <person name="Wu D."/>
            <person name="Tindall B."/>
            <person name="Pomrenke H.G."/>
            <person name="Brambilla E."/>
            <person name="Klenk H.-P."/>
            <person name="Eisen J.A."/>
        </authorList>
    </citation>
    <scope>NUCLEOTIDE SEQUENCE [LARGE SCALE GENOMIC DNA]</scope>
    <source>
        <strain evidence="5">ATCC 49424 / DSM 5305 / JCM 21570 / NBRC 103401 / IFAM 1448</strain>
    </source>
</reference>
<keyword evidence="5" id="KW-1185">Reference proteome</keyword>
<organism evidence="4 5">
    <name type="scientific">Rubinisphaera brasiliensis (strain ATCC 49424 / DSM 5305 / JCM 21570 / IAM 15109 / NBRC 103401 / IFAM 1448)</name>
    <name type="common">Planctomyces brasiliensis</name>
    <dbReference type="NCBI Taxonomy" id="756272"/>
    <lineage>
        <taxon>Bacteria</taxon>
        <taxon>Pseudomonadati</taxon>
        <taxon>Planctomycetota</taxon>
        <taxon>Planctomycetia</taxon>
        <taxon>Planctomycetales</taxon>
        <taxon>Planctomycetaceae</taxon>
        <taxon>Rubinisphaera</taxon>
    </lineage>
</organism>
<dbReference type="KEGG" id="pbs:Plabr_0199"/>
<accession>F0SNJ5</accession>
<dbReference type="RefSeq" id="WP_013626573.1">
    <property type="nucleotide sequence ID" value="NC_015174.1"/>
</dbReference>
<dbReference type="GO" id="GO:0003677">
    <property type="term" value="F:DNA binding"/>
    <property type="evidence" value="ECO:0007669"/>
    <property type="project" value="InterPro"/>
</dbReference>
<dbReference type="PANTHER" id="PTHR47396:SF1">
    <property type="entry name" value="ATP-DEPENDENT HELICASE IRC3-RELATED"/>
    <property type="match status" value="1"/>
</dbReference>
<dbReference type="HOGENOM" id="CLU_014765_1_1_0"/>
<dbReference type="PROSITE" id="PS51192">
    <property type="entry name" value="HELICASE_ATP_BIND_1"/>
    <property type="match status" value="1"/>
</dbReference>
<dbReference type="Gene3D" id="3.40.50.300">
    <property type="entry name" value="P-loop containing nucleotide triphosphate hydrolases"/>
    <property type="match status" value="2"/>
</dbReference>
<dbReference type="Pfam" id="PF00271">
    <property type="entry name" value="Helicase_C"/>
    <property type="match status" value="1"/>
</dbReference>
<dbReference type="InterPro" id="IPR014001">
    <property type="entry name" value="Helicase_ATP-bd"/>
</dbReference>
<protein>
    <submittedName>
        <fullName evidence="4">Type III restriction protein res subunit</fullName>
    </submittedName>
</protein>
<dbReference type="Proteomes" id="UP000006860">
    <property type="component" value="Chromosome"/>
</dbReference>
<dbReference type="InterPro" id="IPR001650">
    <property type="entry name" value="Helicase_C-like"/>
</dbReference>
<dbReference type="GO" id="GO:0016787">
    <property type="term" value="F:hydrolase activity"/>
    <property type="evidence" value="ECO:0007669"/>
    <property type="project" value="InterPro"/>
</dbReference>
<name>F0SNJ5_RUBBR</name>
<dbReference type="InterPro" id="IPR006935">
    <property type="entry name" value="Helicase/UvrB_N"/>
</dbReference>
<dbReference type="InterPro" id="IPR050742">
    <property type="entry name" value="Helicase_Restrict-Modif_Enz"/>
</dbReference>
<dbReference type="PROSITE" id="PS51194">
    <property type="entry name" value="HELICASE_CTER"/>
    <property type="match status" value="1"/>
</dbReference>